<reference evidence="10 11" key="1">
    <citation type="submission" date="2016-10" db="EMBL/GenBank/DDBJ databases">
        <authorList>
            <person name="Varghese N."/>
            <person name="Submissions S."/>
        </authorList>
    </citation>
    <scope>NUCLEOTIDE SEQUENCE [LARGE SCALE GENOMIC DNA]</scope>
    <source>
        <strain evidence="10 11">DSM 16525</strain>
    </source>
</reference>
<dbReference type="InterPro" id="IPR000014">
    <property type="entry name" value="PAS"/>
</dbReference>
<evidence type="ECO:0000256" key="5">
    <source>
        <dbReference type="ARBA" id="ARBA00022777"/>
    </source>
</evidence>
<dbReference type="CDD" id="cd00075">
    <property type="entry name" value="HATPase"/>
    <property type="match status" value="1"/>
</dbReference>
<feature type="domain" description="PAC" evidence="8">
    <location>
        <begin position="359"/>
        <end position="411"/>
    </location>
</feature>
<keyword evidence="4" id="KW-0808">Transferase</keyword>
<dbReference type="InterPro" id="IPR000700">
    <property type="entry name" value="PAS-assoc_C"/>
</dbReference>
<evidence type="ECO:0000256" key="3">
    <source>
        <dbReference type="ARBA" id="ARBA00022553"/>
    </source>
</evidence>
<feature type="coiled-coil region" evidence="6">
    <location>
        <begin position="133"/>
        <end position="167"/>
    </location>
</feature>
<evidence type="ECO:0000313" key="12">
    <source>
        <dbReference type="Proteomes" id="UP000321514"/>
    </source>
</evidence>
<reference evidence="9 12" key="2">
    <citation type="submission" date="2019-07" db="EMBL/GenBank/DDBJ databases">
        <title>Whole genome shotgun sequence of Myxococcus fulvus NBRC 100333.</title>
        <authorList>
            <person name="Hosoyama A."/>
            <person name="Uohara A."/>
            <person name="Ohji S."/>
            <person name="Ichikawa N."/>
        </authorList>
    </citation>
    <scope>NUCLEOTIDE SEQUENCE [LARGE SCALE GENOMIC DNA]</scope>
    <source>
        <strain evidence="9 12">NBRC 100333</strain>
    </source>
</reference>
<dbReference type="Proteomes" id="UP000183760">
    <property type="component" value="Unassembled WGS sequence"/>
</dbReference>
<dbReference type="InterPro" id="IPR036097">
    <property type="entry name" value="HisK_dim/P_sf"/>
</dbReference>
<dbReference type="Pfam" id="PF00512">
    <property type="entry name" value="HisKA"/>
    <property type="match status" value="1"/>
</dbReference>
<feature type="domain" description="Histidine kinase" evidence="7">
    <location>
        <begin position="422"/>
        <end position="639"/>
    </location>
</feature>
<dbReference type="EMBL" id="FOIB01000012">
    <property type="protein sequence ID" value="SEU37816.1"/>
    <property type="molecule type" value="Genomic_DNA"/>
</dbReference>
<evidence type="ECO:0000256" key="6">
    <source>
        <dbReference type="SAM" id="Coils"/>
    </source>
</evidence>
<accession>A0A511TB56</accession>
<sequence>MVSLSSLPGHALARSLHAASPAPCIRLEAVRGNSGEVLDFECASLNAAAEHLVRDWGVPSRVSRWAQHGLGGVDLEACVRAASSGVPLSATLRLTRDGLHGRFQVVGVREADALVLWLLEPDGEDPAVAEGALEREREARRRAEAALESARAALAREELLRQALSKARMVAWEWTEARRAVTWSQDAAAFFGQSPGALGGSLPSFLSCVVVEDRPRVARGIEQALAMDGAYALKFRCRHQDGSTHWYEAVGQSFHEGERPHRMVGVVADCTEREAAEAVLREAEERYRLAARATHDVLWDCDLETGRVRWDGGQEELFGYGPEAADHDFAWWSQRLHPDEREWVSRGLHDFIASDEDAWQAEYRFRKDDGGWVHILDRGVLSRDAAGRPVRMIGSMMDITERKRTLERLAEEAEFRERFIGILGHDLRNPLNAITLSARALRRRAPLSSTQQQMAQRIEASAERMGTMISDILDLTRARLSGGIPLQVAPANLSNVCRQVVEELSAVHPDRYIAFDVDGRSDGLWDADRLAQVLSNLVGNALEHGAQDAPVLLRCLDLETRQVVEVHNPGAPIPAPQLATLFDPFRQAGAAREKGRRRGGLGLGLFIVREIVHAHGGSVDVRSSELDGTTFTVTLPRDARRASR</sequence>
<dbReference type="AlphaFoldDB" id="A0A511TB56"/>
<dbReference type="CDD" id="cd00130">
    <property type="entry name" value="PAS"/>
    <property type="match status" value="2"/>
</dbReference>
<dbReference type="InterPro" id="IPR004358">
    <property type="entry name" value="Sig_transdc_His_kin-like_C"/>
</dbReference>
<keyword evidence="5" id="KW-0418">Kinase</keyword>
<dbReference type="NCBIfam" id="TIGR00229">
    <property type="entry name" value="sensory_box"/>
    <property type="match status" value="2"/>
</dbReference>
<dbReference type="InterPro" id="IPR001610">
    <property type="entry name" value="PAC"/>
</dbReference>
<dbReference type="Pfam" id="PF02518">
    <property type="entry name" value="HATPase_c"/>
    <property type="match status" value="1"/>
</dbReference>
<dbReference type="Gene3D" id="2.10.70.100">
    <property type="match status" value="1"/>
</dbReference>
<evidence type="ECO:0000256" key="4">
    <source>
        <dbReference type="ARBA" id="ARBA00022679"/>
    </source>
</evidence>
<dbReference type="Gene3D" id="1.10.287.130">
    <property type="match status" value="1"/>
</dbReference>
<comment type="catalytic activity">
    <reaction evidence="1">
        <text>ATP + protein L-histidine = ADP + protein N-phospho-L-histidine.</text>
        <dbReference type="EC" id="2.7.13.3"/>
    </reaction>
</comment>
<dbReference type="PROSITE" id="PS50109">
    <property type="entry name" value="HIS_KIN"/>
    <property type="match status" value="1"/>
</dbReference>
<evidence type="ECO:0000256" key="2">
    <source>
        <dbReference type="ARBA" id="ARBA00012438"/>
    </source>
</evidence>
<dbReference type="EC" id="2.7.13.3" evidence="2"/>
<dbReference type="GO" id="GO:0000155">
    <property type="term" value="F:phosphorelay sensor kinase activity"/>
    <property type="evidence" value="ECO:0007669"/>
    <property type="project" value="InterPro"/>
</dbReference>
<gene>
    <name evidence="9" type="ORF">MFU01_57390</name>
    <name evidence="10" type="ORF">SAMN05443572_112249</name>
</gene>
<keyword evidence="3" id="KW-0597">Phosphoprotein</keyword>
<dbReference type="InterPro" id="IPR036890">
    <property type="entry name" value="HATPase_C_sf"/>
</dbReference>
<dbReference type="PANTHER" id="PTHR43304:SF1">
    <property type="entry name" value="PAC DOMAIN-CONTAINING PROTEIN"/>
    <property type="match status" value="1"/>
</dbReference>
<dbReference type="InterPro" id="IPR005467">
    <property type="entry name" value="His_kinase_dom"/>
</dbReference>
<dbReference type="SMART" id="SM00086">
    <property type="entry name" value="PAC"/>
    <property type="match status" value="2"/>
</dbReference>
<dbReference type="Pfam" id="PF08447">
    <property type="entry name" value="PAS_3"/>
    <property type="match status" value="2"/>
</dbReference>
<dbReference type="Proteomes" id="UP000321514">
    <property type="component" value="Unassembled WGS sequence"/>
</dbReference>
<evidence type="ECO:0000313" key="9">
    <source>
        <dbReference type="EMBL" id="GEN10702.1"/>
    </source>
</evidence>
<keyword evidence="6" id="KW-0175">Coiled coil</keyword>
<dbReference type="Gene3D" id="3.30.450.20">
    <property type="entry name" value="PAS domain"/>
    <property type="match status" value="2"/>
</dbReference>
<dbReference type="InterPro" id="IPR003594">
    <property type="entry name" value="HATPase_dom"/>
</dbReference>
<evidence type="ECO:0000313" key="10">
    <source>
        <dbReference type="EMBL" id="SEU37816.1"/>
    </source>
</evidence>
<evidence type="ECO:0000256" key="1">
    <source>
        <dbReference type="ARBA" id="ARBA00000085"/>
    </source>
</evidence>
<dbReference type="SUPFAM" id="SSF55874">
    <property type="entry name" value="ATPase domain of HSP90 chaperone/DNA topoisomerase II/histidine kinase"/>
    <property type="match status" value="1"/>
</dbReference>
<dbReference type="InterPro" id="IPR003661">
    <property type="entry name" value="HisK_dim/P_dom"/>
</dbReference>
<dbReference type="SMART" id="SM00091">
    <property type="entry name" value="PAS"/>
    <property type="match status" value="2"/>
</dbReference>
<dbReference type="InterPro" id="IPR013655">
    <property type="entry name" value="PAS_fold_3"/>
</dbReference>
<dbReference type="SMART" id="SM00387">
    <property type="entry name" value="HATPase_c"/>
    <property type="match status" value="1"/>
</dbReference>
<dbReference type="SMART" id="SM00388">
    <property type="entry name" value="HisKA"/>
    <property type="match status" value="1"/>
</dbReference>
<keyword evidence="11" id="KW-1185">Reference proteome</keyword>
<dbReference type="InterPro" id="IPR035965">
    <property type="entry name" value="PAS-like_dom_sf"/>
</dbReference>
<dbReference type="SUPFAM" id="SSF47384">
    <property type="entry name" value="Homodimeric domain of signal transducing histidine kinase"/>
    <property type="match status" value="1"/>
</dbReference>
<dbReference type="PRINTS" id="PR00344">
    <property type="entry name" value="BCTRLSENSOR"/>
</dbReference>
<dbReference type="EMBL" id="BJXR01000040">
    <property type="protein sequence ID" value="GEN10702.1"/>
    <property type="molecule type" value="Genomic_DNA"/>
</dbReference>
<protein>
    <recommendedName>
        <fullName evidence="2">histidine kinase</fullName>
        <ecNumber evidence="2">2.7.13.3</ecNumber>
    </recommendedName>
</protein>
<evidence type="ECO:0000313" key="11">
    <source>
        <dbReference type="Proteomes" id="UP000183760"/>
    </source>
</evidence>
<name>A0A511TB56_MYXFU</name>
<dbReference type="PROSITE" id="PS50113">
    <property type="entry name" value="PAC"/>
    <property type="match status" value="2"/>
</dbReference>
<comment type="caution">
    <text evidence="9">The sequence shown here is derived from an EMBL/GenBank/DDBJ whole genome shotgun (WGS) entry which is preliminary data.</text>
</comment>
<feature type="domain" description="PAC" evidence="8">
    <location>
        <begin position="231"/>
        <end position="282"/>
    </location>
</feature>
<evidence type="ECO:0000259" key="8">
    <source>
        <dbReference type="PROSITE" id="PS50113"/>
    </source>
</evidence>
<dbReference type="InterPro" id="IPR052162">
    <property type="entry name" value="Sensor_kinase/Photoreceptor"/>
</dbReference>
<dbReference type="SUPFAM" id="SSF55785">
    <property type="entry name" value="PYP-like sensor domain (PAS domain)"/>
    <property type="match status" value="2"/>
</dbReference>
<dbReference type="STRING" id="1334629.MFUL124B02_40365"/>
<dbReference type="CDD" id="cd00082">
    <property type="entry name" value="HisKA"/>
    <property type="match status" value="1"/>
</dbReference>
<evidence type="ECO:0000259" key="7">
    <source>
        <dbReference type="PROSITE" id="PS50109"/>
    </source>
</evidence>
<dbReference type="PANTHER" id="PTHR43304">
    <property type="entry name" value="PHYTOCHROME-LIKE PROTEIN CPH1"/>
    <property type="match status" value="1"/>
</dbReference>
<proteinExistence type="predicted"/>
<dbReference type="Gene3D" id="3.30.565.10">
    <property type="entry name" value="Histidine kinase-like ATPase, C-terminal domain"/>
    <property type="match status" value="1"/>
</dbReference>
<organism evidence="9 12">
    <name type="scientific">Myxococcus fulvus</name>
    <dbReference type="NCBI Taxonomy" id="33"/>
    <lineage>
        <taxon>Bacteria</taxon>
        <taxon>Pseudomonadati</taxon>
        <taxon>Myxococcota</taxon>
        <taxon>Myxococcia</taxon>
        <taxon>Myxococcales</taxon>
        <taxon>Cystobacterineae</taxon>
        <taxon>Myxococcaceae</taxon>
        <taxon>Myxococcus</taxon>
    </lineage>
</organism>